<dbReference type="PANTHER" id="PTHR43386">
    <property type="entry name" value="OLIGOPEPTIDE TRANSPORT SYSTEM PERMEASE PROTEIN APPC"/>
    <property type="match status" value="1"/>
</dbReference>
<feature type="transmembrane region" description="Helical" evidence="7">
    <location>
        <begin position="34"/>
        <end position="55"/>
    </location>
</feature>
<dbReference type="CDD" id="cd06261">
    <property type="entry name" value="TM_PBP2"/>
    <property type="match status" value="1"/>
</dbReference>
<comment type="subcellular location">
    <subcellularLocation>
        <location evidence="1">Cell membrane</location>
        <topology evidence="1">Multi-pass membrane protein</topology>
    </subcellularLocation>
</comment>
<keyword evidence="11" id="KW-1185">Reference proteome</keyword>
<feature type="transmembrane region" description="Helical" evidence="7">
    <location>
        <begin position="233"/>
        <end position="259"/>
    </location>
</feature>
<feature type="transmembrane region" description="Helical" evidence="7">
    <location>
        <begin position="174"/>
        <end position="194"/>
    </location>
</feature>
<keyword evidence="4 7" id="KW-0812">Transmembrane</keyword>
<dbReference type="Pfam" id="PF00528">
    <property type="entry name" value="BPD_transp_1"/>
    <property type="match status" value="1"/>
</dbReference>
<evidence type="ECO:0000256" key="4">
    <source>
        <dbReference type="ARBA" id="ARBA00022692"/>
    </source>
</evidence>
<dbReference type="InterPro" id="IPR000515">
    <property type="entry name" value="MetI-like"/>
</dbReference>
<keyword evidence="6 7" id="KW-0472">Membrane</keyword>
<organism evidence="10 11">
    <name type="scientific">Pseudorhizobium tarimense</name>
    <dbReference type="NCBI Taxonomy" id="1079109"/>
    <lineage>
        <taxon>Bacteria</taxon>
        <taxon>Pseudomonadati</taxon>
        <taxon>Pseudomonadota</taxon>
        <taxon>Alphaproteobacteria</taxon>
        <taxon>Hyphomicrobiales</taxon>
        <taxon>Rhizobiaceae</taxon>
        <taxon>Rhizobium/Agrobacterium group</taxon>
        <taxon>Pseudorhizobium</taxon>
    </lineage>
</organism>
<keyword evidence="3" id="KW-1003">Cell membrane</keyword>
<evidence type="ECO:0000259" key="8">
    <source>
        <dbReference type="Pfam" id="PF00528"/>
    </source>
</evidence>
<evidence type="ECO:0000256" key="7">
    <source>
        <dbReference type="SAM" id="Phobius"/>
    </source>
</evidence>
<dbReference type="InterPro" id="IPR035906">
    <property type="entry name" value="MetI-like_sf"/>
</dbReference>
<dbReference type="Pfam" id="PF12911">
    <property type="entry name" value="OppC_N"/>
    <property type="match status" value="1"/>
</dbReference>
<dbReference type="InterPro" id="IPR050366">
    <property type="entry name" value="BP-dependent_transpt_permease"/>
</dbReference>
<evidence type="ECO:0000259" key="9">
    <source>
        <dbReference type="Pfam" id="PF12911"/>
    </source>
</evidence>
<evidence type="ECO:0000256" key="6">
    <source>
        <dbReference type="ARBA" id="ARBA00023136"/>
    </source>
</evidence>
<dbReference type="RefSeq" id="WP_247245630.1">
    <property type="nucleotide sequence ID" value="NZ_JALJRA010000017.1"/>
</dbReference>
<keyword evidence="5 7" id="KW-1133">Transmembrane helix</keyword>
<reference evidence="10 11" key="1">
    <citation type="submission" date="2024-06" db="EMBL/GenBank/DDBJ databases">
        <title>Genomic Encyclopedia of Type Strains, Phase IV (KMG-IV): sequencing the most valuable type-strain genomes for metagenomic binning, comparative biology and taxonomic classification.</title>
        <authorList>
            <person name="Goeker M."/>
        </authorList>
    </citation>
    <scope>NUCLEOTIDE SEQUENCE [LARGE SCALE GENOMIC DNA]</scope>
    <source>
        <strain evidence="10 11">DSM 105042</strain>
    </source>
</reference>
<feature type="domain" description="Oligopeptide transport permease C-like N-terminal" evidence="9">
    <location>
        <begin position="20"/>
        <end position="75"/>
    </location>
</feature>
<accession>A0ABV2HBM3</accession>
<dbReference type="Proteomes" id="UP001549031">
    <property type="component" value="Unassembled WGS sequence"/>
</dbReference>
<evidence type="ECO:0000256" key="1">
    <source>
        <dbReference type="ARBA" id="ARBA00004651"/>
    </source>
</evidence>
<name>A0ABV2HBM3_9HYPH</name>
<feature type="transmembrane region" description="Helical" evidence="7">
    <location>
        <begin position="279"/>
        <end position="301"/>
    </location>
</feature>
<gene>
    <name evidence="10" type="ORF">ABID21_004055</name>
</gene>
<evidence type="ECO:0000256" key="3">
    <source>
        <dbReference type="ARBA" id="ARBA00022475"/>
    </source>
</evidence>
<feature type="domain" description="ABC transmembrane type-1" evidence="8">
    <location>
        <begin position="116"/>
        <end position="312"/>
    </location>
</feature>
<dbReference type="SUPFAM" id="SSF161098">
    <property type="entry name" value="MetI-like"/>
    <property type="match status" value="1"/>
</dbReference>
<proteinExistence type="predicted"/>
<evidence type="ECO:0000313" key="11">
    <source>
        <dbReference type="Proteomes" id="UP001549031"/>
    </source>
</evidence>
<comment type="caution">
    <text evidence="10">The sequence shown here is derived from an EMBL/GenBank/DDBJ whole genome shotgun (WGS) entry which is preliminary data.</text>
</comment>
<dbReference type="InterPro" id="IPR025966">
    <property type="entry name" value="OppC_N"/>
</dbReference>
<feature type="transmembrane region" description="Helical" evidence="7">
    <location>
        <begin position="133"/>
        <end position="154"/>
    </location>
</feature>
<dbReference type="EMBL" id="JBEPLJ010000017">
    <property type="protein sequence ID" value="MET3587923.1"/>
    <property type="molecule type" value="Genomic_DNA"/>
</dbReference>
<evidence type="ECO:0000256" key="5">
    <source>
        <dbReference type="ARBA" id="ARBA00022989"/>
    </source>
</evidence>
<evidence type="ECO:0000313" key="10">
    <source>
        <dbReference type="EMBL" id="MET3587923.1"/>
    </source>
</evidence>
<sequence>MTDVSGHQEFPRMPLPAAQSIWQLRFDKFRSHRLATLSLAFMALLIVFCLLAWPLSLYLDIDPNKTNLLYRFQGPSSQHLLGTDDLGRDVLIRLMYGGQVSLAVGVFTTFLMSIIGIAIGVSAGFIGGRVDGFLMRVTDVLVALPLIPLLIVLGSLDLTKLGMSNDQAAAPWFIFLRIVIIISLVDWTTMARIARAGTIQMRDRDYVRAAQISGAGRLYNVFIHVLPNISTPIIVAATLTIGRVILLESTLSFLGFGIVPPTPTWGNMLTNAQQLITSAPLLAVYPGLLIFATVMAVNFIGDGVRYAFDPRAEAEGKQD</sequence>
<evidence type="ECO:0000256" key="2">
    <source>
        <dbReference type="ARBA" id="ARBA00022448"/>
    </source>
</evidence>
<keyword evidence="2" id="KW-0813">Transport</keyword>
<feature type="transmembrane region" description="Helical" evidence="7">
    <location>
        <begin position="100"/>
        <end position="126"/>
    </location>
</feature>
<protein>
    <submittedName>
        <fullName evidence="10">Peptide/nickel transport system permease protein</fullName>
    </submittedName>
</protein>
<dbReference type="PANTHER" id="PTHR43386:SF23">
    <property type="entry name" value="ABC TRANSPORTER"/>
    <property type="match status" value="1"/>
</dbReference>
<dbReference type="Gene3D" id="1.10.3720.10">
    <property type="entry name" value="MetI-like"/>
    <property type="match status" value="1"/>
</dbReference>